<sequence length="229" mass="25633">MNKDWVVWLGCLLLFVSGMLWGMIPIGNNFFKIKDVHDLFEMASSLATVLAVGLAFSQVNAWRKQHVAQSDHDLSKRLMAASLRFKETVAVAHADAAFVLLNFHLGGLPPDLLDKLIPSIKAKLESSIVRRSEFLLALQEGRAAWKSEISDKFDDLLSFSEHCNSVVRAFIDWSVSGGNIDGYKISLERQYALFEANGWLHLEGKRFAEIDKLTSAADDVLRKKAIQVN</sequence>
<feature type="transmembrane region" description="Helical" evidence="1">
    <location>
        <begin position="6"/>
        <end position="27"/>
    </location>
</feature>
<accession>A0ABM6UI17</accession>
<gene>
    <name evidence="2" type="ORF">CRX69_18590</name>
</gene>
<feature type="transmembrane region" description="Helical" evidence="1">
    <location>
        <begin position="39"/>
        <end position="56"/>
    </location>
</feature>
<proteinExistence type="predicted"/>
<evidence type="ECO:0008006" key="4">
    <source>
        <dbReference type="Google" id="ProtNLM"/>
    </source>
</evidence>
<keyword evidence="1" id="KW-1133">Transmembrane helix</keyword>
<protein>
    <recommendedName>
        <fullName evidence="4">DUF4760 domain-containing protein</fullName>
    </recommendedName>
</protein>
<reference evidence="2 3" key="1">
    <citation type="journal article" date="2018" name="Front. Microbiol.">
        <title>Pseudomonas rhizophila S211, a New Plant Growth-Promoting Rhizobacterium with Potential in Pesticide-Bioremediation.</title>
        <authorList>
            <person name="Hassen W."/>
            <person name="Neifar M."/>
            <person name="Cherif H."/>
            <person name="Najjari A."/>
            <person name="Chouchane H."/>
            <person name="Driouich R.C."/>
            <person name="Salah A."/>
            <person name="Naili F."/>
            <person name="Mosbah A."/>
            <person name="Souissi Y."/>
            <person name="Raddadi N."/>
            <person name="Ouzari H.I."/>
            <person name="Fava F."/>
            <person name="Cherif A."/>
        </authorList>
    </citation>
    <scope>NUCLEOTIDE SEQUENCE [LARGE SCALE GENOMIC DNA]</scope>
    <source>
        <strain evidence="2 3">S211</strain>
    </source>
</reference>
<dbReference type="Proteomes" id="UP000241936">
    <property type="component" value="Chromosome"/>
</dbReference>
<keyword evidence="1" id="KW-0812">Transmembrane</keyword>
<organism evidence="2 3">
    <name type="scientific">Pseudomonas rhizophila</name>
    <dbReference type="NCBI Taxonomy" id="2045200"/>
    <lineage>
        <taxon>Bacteria</taxon>
        <taxon>Pseudomonadati</taxon>
        <taxon>Pseudomonadota</taxon>
        <taxon>Gammaproteobacteria</taxon>
        <taxon>Pseudomonadales</taxon>
        <taxon>Pseudomonadaceae</taxon>
        <taxon>Pseudomonas</taxon>
    </lineage>
</organism>
<keyword evidence="1" id="KW-0472">Membrane</keyword>
<dbReference type="EMBL" id="CP024081">
    <property type="protein sequence ID" value="AVU77104.1"/>
    <property type="molecule type" value="Genomic_DNA"/>
</dbReference>
<evidence type="ECO:0000256" key="1">
    <source>
        <dbReference type="SAM" id="Phobius"/>
    </source>
</evidence>
<name>A0ABM6UI17_9PSED</name>
<evidence type="ECO:0000313" key="2">
    <source>
        <dbReference type="EMBL" id="AVU77104.1"/>
    </source>
</evidence>
<dbReference type="RefSeq" id="WP_107322593.1">
    <property type="nucleotide sequence ID" value="NZ_CP024081.1"/>
</dbReference>
<evidence type="ECO:0000313" key="3">
    <source>
        <dbReference type="Proteomes" id="UP000241936"/>
    </source>
</evidence>
<keyword evidence="3" id="KW-1185">Reference proteome</keyword>